<comment type="caution">
    <text evidence="1">The sequence shown here is derived from an EMBL/GenBank/DDBJ whole genome shotgun (WGS) entry which is preliminary data.</text>
</comment>
<proteinExistence type="predicted"/>
<evidence type="ECO:0000313" key="1">
    <source>
        <dbReference type="EMBL" id="NWF44603.1"/>
    </source>
</evidence>
<reference evidence="1 2" key="1">
    <citation type="submission" date="2019-09" db="EMBL/GenBank/DDBJ databases">
        <title>Hydrogenophaga aromatica sp. nov., isolated from a para-xylene-degrading enrichment culture.</title>
        <authorList>
            <person name="Tancsics A."/>
            <person name="Banerjee S."/>
        </authorList>
    </citation>
    <scope>NUCLEOTIDE SEQUENCE [LARGE SCALE GENOMIC DNA]</scope>
    <source>
        <strain evidence="1 2">D2P1</strain>
    </source>
</reference>
<evidence type="ECO:0000313" key="2">
    <source>
        <dbReference type="Proteomes" id="UP000545507"/>
    </source>
</evidence>
<protein>
    <submittedName>
        <fullName evidence="1">Uncharacterized protein</fullName>
    </submittedName>
</protein>
<gene>
    <name evidence="1" type="ORF">F3K02_04955</name>
</gene>
<organism evidence="1 2">
    <name type="scientific">Hydrogenophaga aromaticivorans</name>
    <dbReference type="NCBI Taxonomy" id="2610898"/>
    <lineage>
        <taxon>Bacteria</taxon>
        <taxon>Pseudomonadati</taxon>
        <taxon>Pseudomonadota</taxon>
        <taxon>Betaproteobacteria</taxon>
        <taxon>Burkholderiales</taxon>
        <taxon>Comamonadaceae</taxon>
        <taxon>Hydrogenophaga</taxon>
    </lineage>
</organism>
<sequence length="161" mass="18542">MTLVLATACATKVAEPWHKFAFDGWNDKWYPAHELLEYSYGDKYRMVRASVITPEHPINEGKSMLPPSTGVNGPMPVGEFLFVKWRIKSTGEVVEDRVDLRQRLPKDMTDHGLTFVIEGKQLYVYVITPKVRNSDLSPNKKTSSSRYRETFEIYPTNELSR</sequence>
<dbReference type="RefSeq" id="WP_177133930.1">
    <property type="nucleotide sequence ID" value="NZ_VYGV01000006.1"/>
</dbReference>
<keyword evidence="2" id="KW-1185">Reference proteome</keyword>
<accession>A0A7Y8GUG4</accession>
<dbReference type="EMBL" id="VYGV01000006">
    <property type="protein sequence ID" value="NWF44603.1"/>
    <property type="molecule type" value="Genomic_DNA"/>
</dbReference>
<name>A0A7Y8GUG4_9BURK</name>
<dbReference type="AlphaFoldDB" id="A0A7Y8GUG4"/>
<dbReference type="Proteomes" id="UP000545507">
    <property type="component" value="Unassembled WGS sequence"/>
</dbReference>